<evidence type="ECO:0000313" key="2">
    <source>
        <dbReference type="EMBL" id="MBD3868524.1"/>
    </source>
</evidence>
<dbReference type="AlphaFoldDB" id="A0A8J6Y3E6"/>
<feature type="chain" id="PRO_5035193401" description="Carboxypeptidase regulatory-like domain-containing protein" evidence="1">
    <location>
        <begin position="25"/>
        <end position="188"/>
    </location>
</feature>
<accession>A0A8J6Y3E6</accession>
<dbReference type="InterPro" id="IPR008969">
    <property type="entry name" value="CarboxyPept-like_regulatory"/>
</dbReference>
<keyword evidence="1" id="KW-0732">Signal</keyword>
<reference evidence="2 3" key="1">
    <citation type="submission" date="2020-08" db="EMBL/GenBank/DDBJ databases">
        <title>Acidobacteriota in marine sediments use diverse sulfur dissimilation pathways.</title>
        <authorList>
            <person name="Wasmund K."/>
        </authorList>
    </citation>
    <scope>NUCLEOTIDE SEQUENCE [LARGE SCALE GENOMIC DNA]</scope>
    <source>
        <strain evidence="2">MAG AM4</strain>
    </source>
</reference>
<evidence type="ECO:0008006" key="4">
    <source>
        <dbReference type="Google" id="ProtNLM"/>
    </source>
</evidence>
<dbReference type="SUPFAM" id="SSF49464">
    <property type="entry name" value="Carboxypeptidase regulatory domain-like"/>
    <property type="match status" value="1"/>
</dbReference>
<evidence type="ECO:0000313" key="3">
    <source>
        <dbReference type="Proteomes" id="UP000648239"/>
    </source>
</evidence>
<dbReference type="EMBL" id="JACXWD010000034">
    <property type="protein sequence ID" value="MBD3868524.1"/>
    <property type="molecule type" value="Genomic_DNA"/>
</dbReference>
<organism evidence="2 3">
    <name type="scientific">Candidatus Polarisedimenticola svalbardensis</name>
    <dbReference type="NCBI Taxonomy" id="2886004"/>
    <lineage>
        <taxon>Bacteria</taxon>
        <taxon>Pseudomonadati</taxon>
        <taxon>Acidobacteriota</taxon>
        <taxon>Candidatus Polarisedimenticolia</taxon>
        <taxon>Candidatus Polarisedimenticolales</taxon>
        <taxon>Candidatus Polarisedimenticolaceae</taxon>
        <taxon>Candidatus Polarisedimenticola</taxon>
    </lineage>
</organism>
<dbReference type="Proteomes" id="UP000648239">
    <property type="component" value="Unassembled WGS sequence"/>
</dbReference>
<proteinExistence type="predicted"/>
<sequence>MRFRSAAMILFLICTLIAPGPAEAGSSGVVVDSRFFPLPGAQVCLVEGDETGPCVMTDGGGEYILPDSEMTRVEVTLAGFIPTVVPAVDHVNPVRLERAASILVVFLDDLTGESLTLGQFWLDNAAGVRVGPFPVSASGTRVKSLRPGSVAVRGEIAGYRQEEPFLTELFSGNETQIEVRLSSSNPAR</sequence>
<comment type="caution">
    <text evidence="2">The sequence shown here is derived from an EMBL/GenBank/DDBJ whole genome shotgun (WGS) entry which is preliminary data.</text>
</comment>
<gene>
    <name evidence="2" type="ORF">IFK94_10415</name>
</gene>
<feature type="signal peptide" evidence="1">
    <location>
        <begin position="1"/>
        <end position="24"/>
    </location>
</feature>
<evidence type="ECO:0000256" key="1">
    <source>
        <dbReference type="SAM" id="SignalP"/>
    </source>
</evidence>
<protein>
    <recommendedName>
        <fullName evidence="4">Carboxypeptidase regulatory-like domain-containing protein</fullName>
    </recommendedName>
</protein>
<name>A0A8J6Y3E6_9BACT</name>